<dbReference type="GO" id="GO:0016787">
    <property type="term" value="F:hydrolase activity"/>
    <property type="evidence" value="ECO:0007669"/>
    <property type="project" value="UniProtKB-KW"/>
</dbReference>
<dbReference type="RefSeq" id="WP_149612474.1">
    <property type="nucleotide sequence ID" value="NZ_VTUX01000008.1"/>
</dbReference>
<dbReference type="InterPro" id="IPR029058">
    <property type="entry name" value="AB_hydrolase_fold"/>
</dbReference>
<name>A0A5B0WQU2_9GAMM</name>
<comment type="caution">
    <text evidence="1">The sequence shown here is derived from an EMBL/GenBank/DDBJ whole genome shotgun (WGS) entry which is preliminary data.</text>
</comment>
<reference evidence="1 2" key="1">
    <citation type="submission" date="2019-09" db="EMBL/GenBank/DDBJ databases">
        <authorList>
            <person name="Chen X.-Y."/>
        </authorList>
    </citation>
    <scope>NUCLEOTIDE SEQUENCE [LARGE SCALE GENOMIC DNA]</scope>
    <source>
        <strain evidence="1 2">NY5</strain>
    </source>
</reference>
<keyword evidence="1" id="KW-0378">Hydrolase</keyword>
<organism evidence="1 2">
    <name type="scientific">Pseudohalioglobus sediminis</name>
    <dbReference type="NCBI Taxonomy" id="2606449"/>
    <lineage>
        <taxon>Bacteria</taxon>
        <taxon>Pseudomonadati</taxon>
        <taxon>Pseudomonadota</taxon>
        <taxon>Gammaproteobacteria</taxon>
        <taxon>Cellvibrionales</taxon>
        <taxon>Halieaceae</taxon>
        <taxon>Pseudohalioglobus</taxon>
    </lineage>
</organism>
<accession>A0A5B0WQU2</accession>
<gene>
    <name evidence="1" type="ORF">F0M18_15990</name>
</gene>
<dbReference type="EMBL" id="VTUX01000008">
    <property type="protein sequence ID" value="KAA1189176.1"/>
    <property type="molecule type" value="Genomic_DNA"/>
</dbReference>
<dbReference type="SUPFAM" id="SSF53474">
    <property type="entry name" value="alpha/beta-Hydrolases"/>
    <property type="match status" value="1"/>
</dbReference>
<evidence type="ECO:0000313" key="2">
    <source>
        <dbReference type="Proteomes" id="UP000323708"/>
    </source>
</evidence>
<sequence>MRAPNSHYVADIRPPRLRHSISELGRVAMEAGTSVLCKGVFKTLPRGDGHTIMTIPGFMGADGSTAMLRKFLRDRGYNAVPWGLGRNASEAKADSMEQFMRHRAQLEERIAVQLEREWQASGRKVTLIGWSLGGLYSVALAHRYPQWIRQVITLGTPFGDPRGTALYSVMARMNDNSAGESEEALRRWVDYTYSGGELRVPVLTLYSESDGIVGKGIARCEGDPRYVTNMAVMASHVGFPFNPIVFAVIANHLVAPDQRWSLCQSRRTAPFARITDAT</sequence>
<keyword evidence="2" id="KW-1185">Reference proteome</keyword>
<protein>
    <submittedName>
        <fullName evidence="1">Alpha/beta hydrolase</fullName>
    </submittedName>
</protein>
<proteinExistence type="predicted"/>
<dbReference type="Proteomes" id="UP000323708">
    <property type="component" value="Unassembled WGS sequence"/>
</dbReference>
<dbReference type="AlphaFoldDB" id="A0A5B0WQU2"/>
<dbReference type="Gene3D" id="3.40.50.1820">
    <property type="entry name" value="alpha/beta hydrolase"/>
    <property type="match status" value="1"/>
</dbReference>
<evidence type="ECO:0000313" key="1">
    <source>
        <dbReference type="EMBL" id="KAA1189176.1"/>
    </source>
</evidence>